<sequence>MNDMSANMNMSYIRIPLFLSEPYRQVLVQFDYCCGFSRDATIPLSDGTAISFQMAWQNRVVIMTRRMLHTEPDSVVGVV</sequence>
<dbReference type="EMBL" id="LACB01001398">
    <property type="protein sequence ID" value="KAJ9480501.1"/>
    <property type="molecule type" value="Genomic_DNA"/>
</dbReference>
<accession>A0AAI9T5A6</accession>
<organism evidence="1 2">
    <name type="scientific">Penicillium thymicola</name>
    <dbReference type="NCBI Taxonomy" id="293382"/>
    <lineage>
        <taxon>Eukaryota</taxon>
        <taxon>Fungi</taxon>
        <taxon>Dikarya</taxon>
        <taxon>Ascomycota</taxon>
        <taxon>Pezizomycotina</taxon>
        <taxon>Eurotiomycetes</taxon>
        <taxon>Eurotiomycetidae</taxon>
        <taxon>Eurotiales</taxon>
        <taxon>Aspergillaceae</taxon>
        <taxon>Penicillium</taxon>
    </lineage>
</organism>
<keyword evidence="2" id="KW-1185">Reference proteome</keyword>
<reference evidence="1" key="1">
    <citation type="submission" date="2015-06" db="EMBL/GenBank/DDBJ databases">
        <authorList>
            <person name="Nguyen H."/>
        </authorList>
    </citation>
    <scope>NUCLEOTIDE SEQUENCE</scope>
    <source>
        <strain evidence="1">DAOM 180753</strain>
    </source>
</reference>
<dbReference type="Proteomes" id="UP001227192">
    <property type="component" value="Unassembled WGS sequence"/>
</dbReference>
<comment type="caution">
    <text evidence="1">The sequence shown here is derived from an EMBL/GenBank/DDBJ whole genome shotgun (WGS) entry which is preliminary data.</text>
</comment>
<dbReference type="AlphaFoldDB" id="A0AAI9T5A6"/>
<reference evidence="1" key="2">
    <citation type="journal article" date="2016" name="Fungal Biol.">
        <title>Ochratoxin A production by Penicillium thymicola.</title>
        <authorList>
            <person name="Nguyen H.D.T."/>
            <person name="McMullin D.R."/>
            <person name="Ponomareva E."/>
            <person name="Riley R."/>
            <person name="Pomraning K.R."/>
            <person name="Baker S.E."/>
            <person name="Seifert K.A."/>
        </authorList>
    </citation>
    <scope>NUCLEOTIDE SEQUENCE</scope>
    <source>
        <strain evidence="1">DAOM 180753</strain>
    </source>
</reference>
<proteinExistence type="predicted"/>
<gene>
    <name evidence="1" type="ORF">VN97_g13062</name>
</gene>
<protein>
    <submittedName>
        <fullName evidence="1">Uncharacterized protein</fullName>
    </submittedName>
</protein>
<evidence type="ECO:0000313" key="1">
    <source>
        <dbReference type="EMBL" id="KAJ9480501.1"/>
    </source>
</evidence>
<name>A0AAI9T5A6_PENTH</name>
<evidence type="ECO:0000313" key="2">
    <source>
        <dbReference type="Proteomes" id="UP001227192"/>
    </source>
</evidence>